<dbReference type="PROSITE" id="PS50090">
    <property type="entry name" value="MYB_LIKE"/>
    <property type="match status" value="1"/>
</dbReference>
<name>A0A9W8HRE9_9FUNG</name>
<evidence type="ECO:0000259" key="2">
    <source>
        <dbReference type="PROSITE" id="PS50090"/>
    </source>
</evidence>
<dbReference type="AlphaFoldDB" id="A0A9W8HRE9"/>
<accession>A0A9W8HRE9</accession>
<sequence length="302" mass="33978">MTKAQISEYEQQRLETIRQNRELLVSLNLIGDNAINVFEEGATGKTRKIVVDKAKRKRPSTGAKQNSEDDSDEWRDDQIRTRRSSATEPARRSKRLRGESAEPTTAAEEHVIETGDVSAVLAPAETHFSELVIKTAIRVTGHYSGWVEPETMARLGLCSNATEAWESQGGGKFSFKDPLGTGKKLTKRAVPSGQSMAKYVASKLLKKNPNAYFYRHTEPGVEQWTGDWTDEERDIFLTVAREFGCGDKWGLFSTHIPHRVGYQCSNYYRQYVIPNGWIIDENYRIDSTGGAIYVGTHKRGGR</sequence>
<dbReference type="Proteomes" id="UP001140094">
    <property type="component" value="Unassembled WGS sequence"/>
</dbReference>
<reference evidence="3" key="1">
    <citation type="submission" date="2022-07" db="EMBL/GenBank/DDBJ databases">
        <title>Phylogenomic reconstructions and comparative analyses of Kickxellomycotina fungi.</title>
        <authorList>
            <person name="Reynolds N.K."/>
            <person name="Stajich J.E."/>
            <person name="Barry K."/>
            <person name="Grigoriev I.V."/>
            <person name="Crous P."/>
            <person name="Smith M.E."/>
        </authorList>
    </citation>
    <scope>NUCLEOTIDE SEQUENCE</scope>
    <source>
        <strain evidence="3">NRRL 1565</strain>
    </source>
</reference>
<dbReference type="Gene3D" id="1.10.10.60">
    <property type="entry name" value="Homeodomain-like"/>
    <property type="match status" value="1"/>
</dbReference>
<gene>
    <name evidence="3" type="ORF">H4R20_005435</name>
</gene>
<keyword evidence="4" id="KW-1185">Reference proteome</keyword>
<dbReference type="SUPFAM" id="SSF46689">
    <property type="entry name" value="Homeodomain-like"/>
    <property type="match status" value="1"/>
</dbReference>
<evidence type="ECO:0000313" key="3">
    <source>
        <dbReference type="EMBL" id="KAJ2796738.1"/>
    </source>
</evidence>
<dbReference type="Pfam" id="PF00249">
    <property type="entry name" value="Myb_DNA-binding"/>
    <property type="match status" value="1"/>
</dbReference>
<organism evidence="3 4">
    <name type="scientific">Coemansia guatemalensis</name>
    <dbReference type="NCBI Taxonomy" id="2761395"/>
    <lineage>
        <taxon>Eukaryota</taxon>
        <taxon>Fungi</taxon>
        <taxon>Fungi incertae sedis</taxon>
        <taxon>Zoopagomycota</taxon>
        <taxon>Kickxellomycotina</taxon>
        <taxon>Kickxellomycetes</taxon>
        <taxon>Kickxellales</taxon>
        <taxon>Kickxellaceae</taxon>
        <taxon>Coemansia</taxon>
    </lineage>
</organism>
<dbReference type="EMBL" id="JANBUO010001812">
    <property type="protein sequence ID" value="KAJ2796738.1"/>
    <property type="molecule type" value="Genomic_DNA"/>
</dbReference>
<dbReference type="OrthoDB" id="10258692at2759"/>
<dbReference type="InterPro" id="IPR009057">
    <property type="entry name" value="Homeodomain-like_sf"/>
</dbReference>
<evidence type="ECO:0000256" key="1">
    <source>
        <dbReference type="SAM" id="MobiDB-lite"/>
    </source>
</evidence>
<evidence type="ECO:0000313" key="4">
    <source>
        <dbReference type="Proteomes" id="UP001140094"/>
    </source>
</evidence>
<feature type="domain" description="Myb-like" evidence="2">
    <location>
        <begin position="226"/>
        <end position="272"/>
    </location>
</feature>
<feature type="region of interest" description="Disordered" evidence="1">
    <location>
        <begin position="50"/>
        <end position="108"/>
    </location>
</feature>
<protein>
    <recommendedName>
        <fullName evidence="2">Myb-like domain-containing protein</fullName>
    </recommendedName>
</protein>
<proteinExistence type="predicted"/>
<dbReference type="CDD" id="cd00167">
    <property type="entry name" value="SANT"/>
    <property type="match status" value="1"/>
</dbReference>
<dbReference type="InterPro" id="IPR001005">
    <property type="entry name" value="SANT/Myb"/>
</dbReference>
<comment type="caution">
    <text evidence="3">The sequence shown here is derived from an EMBL/GenBank/DDBJ whole genome shotgun (WGS) entry which is preliminary data.</text>
</comment>